<gene>
    <name evidence="2" type="ORF">C0029_10010</name>
</gene>
<sequence>MSARYRSPTLLICFLLAACASTPEQKTAASATPTSTAAVDFSGAWEVDYGKSETVRDQYDQAIRELKREAERRQRNMQQGPGTLSTGNVGTASSQGLYTQARMAELITDVQLLEITQDEFHIDIEREGSFALYCEFHEGNVYRDENAFGRESCGWSGHQLVFAISLPDNLSIFHRMTLAPDGERLNIATTVRTPGSTYPFTIDRVYRRYDPTRTGIRCRQTLTKGRVCTTEAPQL</sequence>
<dbReference type="AlphaFoldDB" id="A0AAP8SNP3"/>
<dbReference type="RefSeq" id="WP_084199463.1">
    <property type="nucleotide sequence ID" value="NZ_BMYL01000002.1"/>
</dbReference>
<proteinExistence type="predicted"/>
<evidence type="ECO:0008006" key="4">
    <source>
        <dbReference type="Google" id="ProtNLM"/>
    </source>
</evidence>
<evidence type="ECO:0000313" key="2">
    <source>
        <dbReference type="EMBL" id="PLW86714.1"/>
    </source>
</evidence>
<protein>
    <recommendedName>
        <fullName evidence="4">Lipoprotein</fullName>
    </recommendedName>
</protein>
<keyword evidence="3" id="KW-1185">Reference proteome</keyword>
<feature type="signal peptide" evidence="1">
    <location>
        <begin position="1"/>
        <end position="20"/>
    </location>
</feature>
<organism evidence="2 3">
    <name type="scientific">Halioglobus japonicus</name>
    <dbReference type="NCBI Taxonomy" id="930805"/>
    <lineage>
        <taxon>Bacteria</taxon>
        <taxon>Pseudomonadati</taxon>
        <taxon>Pseudomonadota</taxon>
        <taxon>Gammaproteobacteria</taxon>
        <taxon>Cellvibrionales</taxon>
        <taxon>Halieaceae</taxon>
        <taxon>Halioglobus</taxon>
    </lineage>
</organism>
<accession>A0AAP8SNP3</accession>
<feature type="chain" id="PRO_5042882049" description="Lipoprotein" evidence="1">
    <location>
        <begin position="21"/>
        <end position="235"/>
    </location>
</feature>
<dbReference type="Proteomes" id="UP000235162">
    <property type="component" value="Unassembled WGS sequence"/>
</dbReference>
<evidence type="ECO:0000256" key="1">
    <source>
        <dbReference type="SAM" id="SignalP"/>
    </source>
</evidence>
<reference evidence="2 3" key="1">
    <citation type="submission" date="2018-01" db="EMBL/GenBank/DDBJ databases">
        <title>The draft genome sequence of Halioglobus japonicus S1-36.</title>
        <authorList>
            <person name="Du Z.-J."/>
            <person name="Shi M.-J."/>
        </authorList>
    </citation>
    <scope>NUCLEOTIDE SEQUENCE [LARGE SCALE GENOMIC DNA]</scope>
    <source>
        <strain evidence="2 3">S1-36</strain>
    </source>
</reference>
<dbReference type="EMBL" id="PKUR01000002">
    <property type="protein sequence ID" value="PLW86714.1"/>
    <property type="molecule type" value="Genomic_DNA"/>
</dbReference>
<name>A0AAP8SNP3_9GAMM</name>
<dbReference type="PROSITE" id="PS51257">
    <property type="entry name" value="PROKAR_LIPOPROTEIN"/>
    <property type="match status" value="1"/>
</dbReference>
<evidence type="ECO:0000313" key="3">
    <source>
        <dbReference type="Proteomes" id="UP000235162"/>
    </source>
</evidence>
<keyword evidence="1" id="KW-0732">Signal</keyword>
<comment type="caution">
    <text evidence="2">The sequence shown here is derived from an EMBL/GenBank/DDBJ whole genome shotgun (WGS) entry which is preliminary data.</text>
</comment>